<dbReference type="CDD" id="cd22398">
    <property type="entry name" value="KH-I_FUBP_rpt3"/>
    <property type="match status" value="1"/>
</dbReference>
<dbReference type="InterPro" id="IPR004087">
    <property type="entry name" value="KH_dom"/>
</dbReference>
<evidence type="ECO:0000313" key="5">
    <source>
        <dbReference type="Proteomes" id="UP000694865"/>
    </source>
</evidence>
<gene>
    <name evidence="6" type="primary">LOC100369199</name>
</gene>
<feature type="compositionally biased region" description="Gly residues" evidence="3">
    <location>
        <begin position="427"/>
        <end position="436"/>
    </location>
</feature>
<accession>A0ABM0MSP9</accession>
<dbReference type="PROSITE" id="PS50084">
    <property type="entry name" value="KH_TYPE_1"/>
    <property type="match status" value="4"/>
</dbReference>
<evidence type="ECO:0000256" key="1">
    <source>
        <dbReference type="ARBA" id="ARBA00022737"/>
    </source>
</evidence>
<sequence>MSDYNAVAPPAAPIDTNAAFADALQRARQIAAKIGGSGTGAPPGTVAPPVPASAMPPIGIPGNVDLGGMGIKRPLEDAEGEPDSKKLAAKNDPIGAQLAALAQQARRHLGNGNQDEFERPGQSSLSEEYAVPDKLVGLVIGRGGEQITRLQAESGCKIQIAQDSGGLPDRMCTLTGNPQAIERAKALIDRIIERGQGPAVGSDGGLGDGNTTIELMIPSNKVGLVIGKGGEMIKKLQERAGVKMVMIQDATTSGTSDKPLRVSGDPQKCKHARELVNELIGDKDNPGMEMFGERMDGGYDRERDDDRDFERRGGRGDYGPRMGGPPGGGGGFEMLVPRFAVGIVIGRGGDMIKKIQNETGARIQFRPDDGHSPERLAVISGSDDKIDHAREKIDELIDSARQKDEQRRQGGGRDRGFGPPPHREGGRGGGGGGFRGGPPDRMDSTTFTVPSSKCGLVIGKGGETIRNINMQSGAHVELSRNLGPPGEKVFTIRGSPQQISCAQQLIHEKVSGDLEVLVVQVGLVAQEDLVDRVPEVHMVDMVMVVLVDPLVVREVQVVQADQVVSIKHHHKGDQEVKGAHLHLKHLHHRAGAMPISNGSNIIHKTQVKLQLMPMLLHGLPIINSTTNNKINLTVNNRISHQTNSLSNNRVRNSNSHHSHLHLAVRRRRVLVVVVLVEEAAVEVVVTHKVRTQVPKHQRAMVNQIIQLHGQSTTVNKHKHSHNQVLATNQIIPMHGLSITGSKACTMDRQVDNSLINQPISHHHNR</sequence>
<evidence type="ECO:0000313" key="6">
    <source>
        <dbReference type="RefSeq" id="XP_006823040.1"/>
    </source>
</evidence>
<dbReference type="InterPro" id="IPR004088">
    <property type="entry name" value="KH_dom_type_1"/>
</dbReference>
<dbReference type="SMART" id="SM00322">
    <property type="entry name" value="KH"/>
    <property type="match status" value="4"/>
</dbReference>
<evidence type="ECO:0000256" key="2">
    <source>
        <dbReference type="PROSITE-ProRule" id="PRU00117"/>
    </source>
</evidence>
<dbReference type="GeneID" id="100369199"/>
<feature type="compositionally biased region" description="Basic and acidic residues" evidence="3">
    <location>
        <begin position="282"/>
        <end position="315"/>
    </location>
</feature>
<dbReference type="SUPFAM" id="SSF54791">
    <property type="entry name" value="Eukaryotic type KH-domain (KH-domain type I)"/>
    <property type="match status" value="4"/>
</dbReference>
<keyword evidence="5" id="KW-1185">Reference proteome</keyword>
<dbReference type="Proteomes" id="UP000694865">
    <property type="component" value="Unplaced"/>
</dbReference>
<feature type="compositionally biased region" description="Gly residues" evidence="3">
    <location>
        <begin position="321"/>
        <end position="330"/>
    </location>
</feature>
<feature type="domain" description="K Homology" evidence="4">
    <location>
        <begin position="209"/>
        <end position="281"/>
    </location>
</feature>
<dbReference type="CDD" id="cd22397">
    <property type="entry name" value="KH-I_FUBP_rpt2"/>
    <property type="match status" value="1"/>
</dbReference>
<reference evidence="6" key="1">
    <citation type="submission" date="2025-08" db="UniProtKB">
        <authorList>
            <consortium name="RefSeq"/>
        </authorList>
    </citation>
    <scope>IDENTIFICATION</scope>
    <source>
        <tissue evidence="6">Testes</tissue>
    </source>
</reference>
<proteinExistence type="predicted"/>
<keyword evidence="2" id="KW-0694">RNA-binding</keyword>
<protein>
    <submittedName>
        <fullName evidence="6">Far upstream element-binding protein 2-like isoform X5</fullName>
    </submittedName>
</protein>
<organism evidence="5 6">
    <name type="scientific">Saccoglossus kowalevskii</name>
    <name type="common">Acorn worm</name>
    <dbReference type="NCBI Taxonomy" id="10224"/>
    <lineage>
        <taxon>Eukaryota</taxon>
        <taxon>Metazoa</taxon>
        <taxon>Hemichordata</taxon>
        <taxon>Enteropneusta</taxon>
        <taxon>Harrimaniidae</taxon>
        <taxon>Saccoglossus</taxon>
    </lineage>
</organism>
<feature type="region of interest" description="Disordered" evidence="3">
    <location>
        <begin position="363"/>
        <end position="383"/>
    </location>
</feature>
<dbReference type="RefSeq" id="XP_006823040.1">
    <property type="nucleotide sequence ID" value="XM_006822977.1"/>
</dbReference>
<evidence type="ECO:0000259" key="4">
    <source>
        <dbReference type="SMART" id="SM00322"/>
    </source>
</evidence>
<dbReference type="Gene3D" id="3.30.1370.10">
    <property type="entry name" value="K Homology domain, type 1"/>
    <property type="match status" value="4"/>
</dbReference>
<dbReference type="Pfam" id="PF00013">
    <property type="entry name" value="KH_1"/>
    <property type="match status" value="4"/>
</dbReference>
<evidence type="ECO:0000256" key="3">
    <source>
        <dbReference type="SAM" id="MobiDB-lite"/>
    </source>
</evidence>
<feature type="region of interest" description="Disordered" evidence="3">
    <location>
        <begin position="282"/>
        <end position="330"/>
    </location>
</feature>
<feature type="domain" description="K Homology" evidence="4">
    <location>
        <begin position="441"/>
        <end position="511"/>
    </location>
</feature>
<dbReference type="CDD" id="cd22396">
    <property type="entry name" value="KH-I_FUBP_rpt1"/>
    <property type="match status" value="1"/>
</dbReference>
<name>A0ABM0MSP9_SACKO</name>
<dbReference type="CDD" id="cd22399">
    <property type="entry name" value="KH-I_FUBP_rpt4"/>
    <property type="match status" value="1"/>
</dbReference>
<feature type="domain" description="K Homology" evidence="4">
    <location>
        <begin position="328"/>
        <end position="398"/>
    </location>
</feature>
<dbReference type="InterPro" id="IPR036612">
    <property type="entry name" value="KH_dom_type_1_sf"/>
</dbReference>
<feature type="region of interest" description="Disordered" evidence="3">
    <location>
        <begin position="396"/>
        <end position="449"/>
    </location>
</feature>
<dbReference type="PANTHER" id="PTHR10288">
    <property type="entry name" value="KH DOMAIN CONTAINING RNA BINDING PROTEIN"/>
    <property type="match status" value="1"/>
</dbReference>
<feature type="domain" description="K Homology" evidence="4">
    <location>
        <begin position="123"/>
        <end position="193"/>
    </location>
</feature>
<keyword evidence="1" id="KW-0677">Repeat</keyword>
<feature type="compositionally biased region" description="Basic and acidic residues" evidence="3">
    <location>
        <begin position="365"/>
        <end position="374"/>
    </location>
</feature>
<feature type="compositionally biased region" description="Basic and acidic residues" evidence="3">
    <location>
        <begin position="396"/>
        <end position="426"/>
    </location>
</feature>